<dbReference type="NCBIfam" id="NF004846">
    <property type="entry name" value="PRK06197.1"/>
    <property type="match status" value="1"/>
</dbReference>
<dbReference type="PRINTS" id="PR00080">
    <property type="entry name" value="SDRFAMILY"/>
</dbReference>
<comment type="similarity">
    <text evidence="2">Belongs to the short-chain dehydrogenases/reductases (SDR) family.</text>
</comment>
<dbReference type="InterPro" id="IPR036291">
    <property type="entry name" value="NAD(P)-bd_dom_sf"/>
</dbReference>
<protein>
    <submittedName>
        <fullName evidence="3">NAD(P)-dependent dehydrogenase (Short-subunit alcohol dehydrogenase family)</fullName>
    </submittedName>
</protein>
<name>A0ABT9NRB9_9ACTN</name>
<organism evidence="3 4">
    <name type="scientific">Nocardioides massiliensis</name>
    <dbReference type="NCBI Taxonomy" id="1325935"/>
    <lineage>
        <taxon>Bacteria</taxon>
        <taxon>Bacillati</taxon>
        <taxon>Actinomycetota</taxon>
        <taxon>Actinomycetes</taxon>
        <taxon>Propionibacteriales</taxon>
        <taxon>Nocardioidaceae</taxon>
        <taxon>Nocardioides</taxon>
    </lineage>
</organism>
<evidence type="ECO:0000313" key="3">
    <source>
        <dbReference type="EMBL" id="MDP9822969.1"/>
    </source>
</evidence>
<dbReference type="CDD" id="cd05327">
    <property type="entry name" value="retinol-DH_like_SDR_c_like"/>
    <property type="match status" value="1"/>
</dbReference>
<dbReference type="PRINTS" id="PR00081">
    <property type="entry name" value="GDHRDH"/>
</dbReference>
<dbReference type="PANTHER" id="PTHR43157:SF31">
    <property type="entry name" value="PHOSPHATIDYLINOSITOL-GLYCAN BIOSYNTHESIS CLASS F PROTEIN"/>
    <property type="match status" value="1"/>
</dbReference>
<dbReference type="Pfam" id="PF00106">
    <property type="entry name" value="adh_short"/>
    <property type="match status" value="1"/>
</dbReference>
<keyword evidence="4" id="KW-1185">Reference proteome</keyword>
<reference evidence="3 4" key="1">
    <citation type="submission" date="2023-07" db="EMBL/GenBank/DDBJ databases">
        <title>Sequencing the genomes of 1000 actinobacteria strains.</title>
        <authorList>
            <person name="Klenk H.-P."/>
        </authorList>
    </citation>
    <scope>NUCLEOTIDE SEQUENCE [LARGE SCALE GENOMIC DNA]</scope>
    <source>
        <strain evidence="3 4">GD13</strain>
    </source>
</reference>
<evidence type="ECO:0000313" key="4">
    <source>
        <dbReference type="Proteomes" id="UP001240447"/>
    </source>
</evidence>
<dbReference type="EMBL" id="JAUSQM010000001">
    <property type="protein sequence ID" value="MDP9822969.1"/>
    <property type="molecule type" value="Genomic_DNA"/>
</dbReference>
<dbReference type="Proteomes" id="UP001240447">
    <property type="component" value="Unassembled WGS sequence"/>
</dbReference>
<dbReference type="RefSeq" id="WP_068124885.1">
    <property type="nucleotide sequence ID" value="NZ_CCXJ01000779.2"/>
</dbReference>
<sequence>MNLAKKLLGTGGWSLTDLPSQAGRRFVVTGASSGLGIATARALAGAGAKVVLAVRDTDKGARAAATMPGETDVRRLDLSDLSSVRAFVDDLDGEVDVLVNNAGIMAVPEGRTADGFEMQIGTNHLGHFALTCLLMPRITERVVTVSSTLHRQGSIALDDLNWERRRYQAWPAYGQSKLANLLFTSELQRRLAERGSPVRAVAAHPGYSNTALQTQTGNPVMNVLSSISNAVVAQSSSDGALPTLYAATMDVPGDSYVGPQGIGEVRGSPTLVGRSAAAQDTETARRLWELSAELTGVDLP</sequence>
<accession>A0ABT9NRB9</accession>
<keyword evidence="1" id="KW-0560">Oxidoreductase</keyword>
<dbReference type="InterPro" id="IPR002347">
    <property type="entry name" value="SDR_fam"/>
</dbReference>
<dbReference type="SUPFAM" id="SSF51735">
    <property type="entry name" value="NAD(P)-binding Rossmann-fold domains"/>
    <property type="match status" value="1"/>
</dbReference>
<gene>
    <name evidence="3" type="ORF">J2S59_002778</name>
</gene>
<evidence type="ECO:0000256" key="1">
    <source>
        <dbReference type="ARBA" id="ARBA00023002"/>
    </source>
</evidence>
<proteinExistence type="inferred from homology"/>
<evidence type="ECO:0000256" key="2">
    <source>
        <dbReference type="RuleBase" id="RU000363"/>
    </source>
</evidence>
<dbReference type="Gene3D" id="3.40.50.720">
    <property type="entry name" value="NAD(P)-binding Rossmann-like Domain"/>
    <property type="match status" value="1"/>
</dbReference>
<comment type="caution">
    <text evidence="3">The sequence shown here is derived from an EMBL/GenBank/DDBJ whole genome shotgun (WGS) entry which is preliminary data.</text>
</comment>
<dbReference type="PANTHER" id="PTHR43157">
    <property type="entry name" value="PHOSPHATIDYLINOSITOL-GLYCAN BIOSYNTHESIS CLASS F PROTEIN-RELATED"/>
    <property type="match status" value="1"/>
</dbReference>